<dbReference type="PANTHER" id="PTHR43155:SF2">
    <property type="entry name" value="CYCLIC DI-GMP PHOSPHODIESTERASE PA4108"/>
    <property type="match status" value="1"/>
</dbReference>
<dbReference type="PANTHER" id="PTHR43155">
    <property type="entry name" value="CYCLIC DI-GMP PHOSPHODIESTERASE PA4108-RELATED"/>
    <property type="match status" value="1"/>
</dbReference>
<evidence type="ECO:0000259" key="1">
    <source>
        <dbReference type="PROSITE" id="PS51832"/>
    </source>
</evidence>
<reference evidence="3" key="1">
    <citation type="journal article" date="2019" name="Int. J. Syst. Evol. Microbiol.">
        <title>The Global Catalogue of Microorganisms (GCM) 10K type strain sequencing project: providing services to taxonomists for standard genome sequencing and annotation.</title>
        <authorList>
            <consortium name="The Broad Institute Genomics Platform"/>
            <consortium name="The Broad Institute Genome Sequencing Center for Infectious Disease"/>
            <person name="Wu L."/>
            <person name="Ma J."/>
        </authorList>
    </citation>
    <scope>NUCLEOTIDE SEQUENCE [LARGE SCALE GENOMIC DNA]</scope>
    <source>
        <strain evidence="3">KCTC 3950</strain>
    </source>
</reference>
<dbReference type="Pfam" id="PF13487">
    <property type="entry name" value="HD_5"/>
    <property type="match status" value="1"/>
</dbReference>
<dbReference type="EMBL" id="JBHUME010000019">
    <property type="protein sequence ID" value="MFD2615252.1"/>
    <property type="molecule type" value="Genomic_DNA"/>
</dbReference>
<keyword evidence="2" id="KW-0378">Hydrolase</keyword>
<organism evidence="2 3">
    <name type="scientific">Paenibacillus gansuensis</name>
    <dbReference type="NCBI Taxonomy" id="306542"/>
    <lineage>
        <taxon>Bacteria</taxon>
        <taxon>Bacillati</taxon>
        <taxon>Bacillota</taxon>
        <taxon>Bacilli</taxon>
        <taxon>Bacillales</taxon>
        <taxon>Paenibacillaceae</taxon>
        <taxon>Paenibacillus</taxon>
    </lineage>
</organism>
<dbReference type="SUPFAM" id="SSF109604">
    <property type="entry name" value="HD-domain/PDEase-like"/>
    <property type="match status" value="1"/>
</dbReference>
<keyword evidence="3" id="KW-1185">Reference proteome</keyword>
<gene>
    <name evidence="2" type="ORF">ACFSUF_22885</name>
</gene>
<accession>A0ABW5PMC7</accession>
<dbReference type="GO" id="GO:0016787">
    <property type="term" value="F:hydrolase activity"/>
    <property type="evidence" value="ECO:0007669"/>
    <property type="project" value="UniProtKB-KW"/>
</dbReference>
<dbReference type="InterPro" id="IPR037522">
    <property type="entry name" value="HD_GYP_dom"/>
</dbReference>
<name>A0ABW5PMC7_9BACL</name>
<protein>
    <submittedName>
        <fullName evidence="2">HD-GYP domain-containing protein</fullName>
        <ecNumber evidence="2">3.1.4.-</ecNumber>
    </submittedName>
</protein>
<proteinExistence type="predicted"/>
<dbReference type="RefSeq" id="WP_377606977.1">
    <property type="nucleotide sequence ID" value="NZ_JBHUME010000019.1"/>
</dbReference>
<comment type="caution">
    <text evidence="2">The sequence shown here is derived from an EMBL/GenBank/DDBJ whole genome shotgun (WGS) entry which is preliminary data.</text>
</comment>
<dbReference type="Gene3D" id="1.10.3210.10">
    <property type="entry name" value="Hypothetical protein af1432"/>
    <property type="match status" value="1"/>
</dbReference>
<dbReference type="CDD" id="cd00077">
    <property type="entry name" value="HDc"/>
    <property type="match status" value="1"/>
</dbReference>
<dbReference type="SMART" id="SM00471">
    <property type="entry name" value="HDc"/>
    <property type="match status" value="1"/>
</dbReference>
<feature type="domain" description="HD-GYP" evidence="1">
    <location>
        <begin position="115"/>
        <end position="311"/>
    </location>
</feature>
<dbReference type="EC" id="3.1.4.-" evidence="2"/>
<sequence>MPIVNVSQLRSGEKLNQNVTTSLGGTLFFKGKQLVPRDIEVLKAFLIPAVTVEGKHETPVKTEQQQLEPEGQDTGNLFYTEYDRMIALLKKSVNTANGGAGLPILDIRQQMESLVQLMDHYNILTFLPKMNGSDDYVYHNSILVALTSYLLARWHGFPNKDWMQIALAGLFHDIGNIKVDAAILNKPSKLTMEELEEMKKHTVYGYNLLKNVPAINEGVKLAALQHHEKIDGTGYPLGLKDEKIHIYAKVVAIADIFHAMTSQRAHKKAESPYLVLEQLFAESFGKLDPALVQTFIQKVTQFGNGTVVRLNDNRIGEVVFSDRAHPTRPWVKVDGHIVNLTIDRQYYIQEVIQ</sequence>
<evidence type="ECO:0000313" key="2">
    <source>
        <dbReference type="EMBL" id="MFD2615252.1"/>
    </source>
</evidence>
<dbReference type="Proteomes" id="UP001597541">
    <property type="component" value="Unassembled WGS sequence"/>
</dbReference>
<evidence type="ECO:0000313" key="3">
    <source>
        <dbReference type="Proteomes" id="UP001597541"/>
    </source>
</evidence>
<dbReference type="PROSITE" id="PS51832">
    <property type="entry name" value="HD_GYP"/>
    <property type="match status" value="1"/>
</dbReference>
<dbReference type="InterPro" id="IPR003607">
    <property type="entry name" value="HD/PDEase_dom"/>
</dbReference>